<proteinExistence type="predicted"/>
<evidence type="ECO:0000313" key="2">
    <source>
        <dbReference type="Proteomes" id="UP001211907"/>
    </source>
</evidence>
<name>A0AAD5TA62_9FUNG</name>
<gene>
    <name evidence="1" type="ORF">HK100_001389</name>
</gene>
<protein>
    <submittedName>
        <fullName evidence="1">Uncharacterized protein</fullName>
    </submittedName>
</protein>
<sequence>MPQLLEIIVKSREQVEKLNGKKVTINKKKFTMYAKYFKRNNEYELRMFCQKFEGNHVVETCPVVEAGEVDAWKWFIGLDSGGFTQNDLKTVTAHIKKMEGEW</sequence>
<evidence type="ECO:0000313" key="1">
    <source>
        <dbReference type="EMBL" id="KAJ3142565.1"/>
    </source>
</evidence>
<dbReference type="AlphaFoldDB" id="A0AAD5TA62"/>
<dbReference type="EMBL" id="JADGJH010000013">
    <property type="protein sequence ID" value="KAJ3142565.1"/>
    <property type="molecule type" value="Genomic_DNA"/>
</dbReference>
<keyword evidence="2" id="KW-1185">Reference proteome</keyword>
<comment type="caution">
    <text evidence="1">The sequence shown here is derived from an EMBL/GenBank/DDBJ whole genome shotgun (WGS) entry which is preliminary data.</text>
</comment>
<dbReference type="Proteomes" id="UP001211907">
    <property type="component" value="Unassembled WGS sequence"/>
</dbReference>
<accession>A0AAD5TA62</accession>
<feature type="non-terminal residue" evidence="1">
    <location>
        <position position="1"/>
    </location>
</feature>
<organism evidence="1 2">
    <name type="scientific">Physocladia obscura</name>
    <dbReference type="NCBI Taxonomy" id="109957"/>
    <lineage>
        <taxon>Eukaryota</taxon>
        <taxon>Fungi</taxon>
        <taxon>Fungi incertae sedis</taxon>
        <taxon>Chytridiomycota</taxon>
        <taxon>Chytridiomycota incertae sedis</taxon>
        <taxon>Chytridiomycetes</taxon>
        <taxon>Chytridiales</taxon>
        <taxon>Chytriomycetaceae</taxon>
        <taxon>Physocladia</taxon>
    </lineage>
</organism>
<reference evidence="1" key="1">
    <citation type="submission" date="2020-05" db="EMBL/GenBank/DDBJ databases">
        <title>Phylogenomic resolution of chytrid fungi.</title>
        <authorList>
            <person name="Stajich J.E."/>
            <person name="Amses K."/>
            <person name="Simmons R."/>
            <person name="Seto K."/>
            <person name="Myers J."/>
            <person name="Bonds A."/>
            <person name="Quandt C.A."/>
            <person name="Barry K."/>
            <person name="Liu P."/>
            <person name="Grigoriev I."/>
            <person name="Longcore J.E."/>
            <person name="James T.Y."/>
        </authorList>
    </citation>
    <scope>NUCLEOTIDE SEQUENCE</scope>
    <source>
        <strain evidence="1">JEL0513</strain>
    </source>
</reference>